<evidence type="ECO:0000313" key="3">
    <source>
        <dbReference type="Proteomes" id="UP000236584"/>
    </source>
</evidence>
<dbReference type="Gene3D" id="1.20.910.10">
    <property type="entry name" value="Heme oxygenase-like"/>
    <property type="match status" value="1"/>
</dbReference>
<sequence>MSFTEALEPTAESLWDAIVDHPMVAQLGEGTLDEDPFRYWVRQDYVYLVEYSRVFALGAAKAPDLRRLGTFAELLESTVNTEMDLHRKYAAEFGVSEQELEATEPSPTTRAYTDFLVRTASIGTFGDLVAALLPCMWGFNATARRLDARGRPNHEGYAAWIDMYAGEEFTELTEWCLDLMDDVAADASDGTRERYRDLFVLSGRYEYRFWDAAWREEEWEVAV</sequence>
<evidence type="ECO:0000313" key="2">
    <source>
        <dbReference type="EMBL" id="AUV82718.1"/>
    </source>
</evidence>
<protein>
    <submittedName>
        <fullName evidence="2">Thiaminase II</fullName>
    </submittedName>
</protein>
<reference evidence="2 3" key="1">
    <citation type="submission" date="2018-01" db="EMBL/GenBank/DDBJ databases">
        <title>Complete genome sequence of Salinigranum rubrum GX10T, an extremely halophilic archaeon isolated from a marine solar saltern.</title>
        <authorList>
            <person name="Han S."/>
        </authorList>
    </citation>
    <scope>NUCLEOTIDE SEQUENCE [LARGE SCALE GENOMIC DNA]</scope>
    <source>
        <strain evidence="2 3">GX10</strain>
    </source>
</reference>
<dbReference type="InterPro" id="IPR016084">
    <property type="entry name" value="Haem_Oase-like_multi-hlx"/>
</dbReference>
<dbReference type="Proteomes" id="UP000236584">
    <property type="component" value="Chromosome"/>
</dbReference>
<keyword evidence="3" id="KW-1185">Reference proteome</keyword>
<evidence type="ECO:0000259" key="1">
    <source>
        <dbReference type="Pfam" id="PF03070"/>
    </source>
</evidence>
<proteinExistence type="predicted"/>
<dbReference type="PANTHER" id="PTHR43198:SF2">
    <property type="entry name" value="SI:CH1073-67J19.1-RELATED"/>
    <property type="match status" value="1"/>
</dbReference>
<gene>
    <name evidence="2" type="primary">tenA</name>
    <name evidence="2" type="ORF">C2R22_14580</name>
</gene>
<dbReference type="AlphaFoldDB" id="A0A2I8VLC8"/>
<dbReference type="RefSeq" id="WP_103426407.1">
    <property type="nucleotide sequence ID" value="NZ_CP026309.1"/>
</dbReference>
<dbReference type="PIRSF" id="PIRSF003170">
    <property type="entry name" value="Pet18p"/>
    <property type="match status" value="1"/>
</dbReference>
<dbReference type="PANTHER" id="PTHR43198">
    <property type="entry name" value="BIFUNCTIONAL TH2 PROTEIN"/>
    <property type="match status" value="1"/>
</dbReference>
<dbReference type="Pfam" id="PF03070">
    <property type="entry name" value="TENA_THI-4"/>
    <property type="match status" value="1"/>
</dbReference>
<dbReference type="InterPro" id="IPR027574">
    <property type="entry name" value="Thiaminase_II"/>
</dbReference>
<dbReference type="NCBIfam" id="TIGR04306">
    <property type="entry name" value="salvage_TenA"/>
    <property type="match status" value="1"/>
</dbReference>
<dbReference type="GO" id="GO:0006772">
    <property type="term" value="P:thiamine metabolic process"/>
    <property type="evidence" value="ECO:0007669"/>
    <property type="project" value="InterPro"/>
</dbReference>
<dbReference type="KEGG" id="srub:C2R22_14580"/>
<feature type="domain" description="Thiaminase-2/PQQC" evidence="1">
    <location>
        <begin position="10"/>
        <end position="215"/>
    </location>
</feature>
<dbReference type="InterPro" id="IPR004305">
    <property type="entry name" value="Thiaminase-2/PQQC"/>
</dbReference>
<dbReference type="CDD" id="cd19366">
    <property type="entry name" value="TenA_C_BhTenA-like"/>
    <property type="match status" value="1"/>
</dbReference>
<dbReference type="EMBL" id="CP026309">
    <property type="protein sequence ID" value="AUV82718.1"/>
    <property type="molecule type" value="Genomic_DNA"/>
</dbReference>
<name>A0A2I8VLC8_9EURY</name>
<dbReference type="InterPro" id="IPR026285">
    <property type="entry name" value="TenA_E"/>
</dbReference>
<dbReference type="GO" id="GO:0005829">
    <property type="term" value="C:cytosol"/>
    <property type="evidence" value="ECO:0007669"/>
    <property type="project" value="TreeGrafter"/>
</dbReference>
<dbReference type="GeneID" id="35593342"/>
<dbReference type="GO" id="GO:0050334">
    <property type="term" value="F:thiaminase activity"/>
    <property type="evidence" value="ECO:0007669"/>
    <property type="project" value="InterPro"/>
</dbReference>
<dbReference type="SUPFAM" id="SSF48613">
    <property type="entry name" value="Heme oxygenase-like"/>
    <property type="match status" value="1"/>
</dbReference>
<dbReference type="OrthoDB" id="85443at2157"/>
<accession>A0A2I8VLC8</accession>
<organism evidence="2 3">
    <name type="scientific">Salinigranum rubrum</name>
    <dbReference type="NCBI Taxonomy" id="755307"/>
    <lineage>
        <taxon>Archaea</taxon>
        <taxon>Methanobacteriati</taxon>
        <taxon>Methanobacteriota</taxon>
        <taxon>Stenosarchaea group</taxon>
        <taxon>Halobacteria</taxon>
        <taxon>Halobacteriales</taxon>
        <taxon>Haloferacaceae</taxon>
        <taxon>Salinigranum</taxon>
    </lineage>
</organism>
<dbReference type="InterPro" id="IPR050967">
    <property type="entry name" value="Thiamine_Salvage_TenA"/>
</dbReference>